<dbReference type="GO" id="GO:0006235">
    <property type="term" value="P:dTTP biosynthetic process"/>
    <property type="evidence" value="ECO:0007669"/>
    <property type="project" value="UniProtKB-UniRule"/>
</dbReference>
<dbReference type="NCBIfam" id="NF002497">
    <property type="entry name" value="PRK01827.1-3"/>
    <property type="match status" value="1"/>
</dbReference>
<evidence type="ECO:0000256" key="2">
    <source>
        <dbReference type="ARBA" id="ARBA00022603"/>
    </source>
</evidence>
<evidence type="ECO:0000259" key="6">
    <source>
        <dbReference type="Pfam" id="PF00303"/>
    </source>
</evidence>
<dbReference type="CDD" id="cd00351">
    <property type="entry name" value="TS_Pyrimidine_HMase"/>
    <property type="match status" value="1"/>
</dbReference>
<dbReference type="InterPro" id="IPR000398">
    <property type="entry name" value="Thymidylate_synthase"/>
</dbReference>
<feature type="active site" description="Nucleophile" evidence="5">
    <location>
        <position position="146"/>
    </location>
</feature>
<dbReference type="GO" id="GO:0005829">
    <property type="term" value="C:cytosol"/>
    <property type="evidence" value="ECO:0007669"/>
    <property type="project" value="TreeGrafter"/>
</dbReference>
<organism evidence="7 8">
    <name type="scientific">Parasphingopyxis lamellibrachiae</name>
    <dbReference type="NCBI Taxonomy" id="680125"/>
    <lineage>
        <taxon>Bacteria</taxon>
        <taxon>Pseudomonadati</taxon>
        <taxon>Pseudomonadota</taxon>
        <taxon>Alphaproteobacteria</taxon>
        <taxon>Sphingomonadales</taxon>
        <taxon>Sphingomonadaceae</taxon>
        <taxon>Parasphingopyxis</taxon>
    </lineage>
</organism>
<dbReference type="InterPro" id="IPR045097">
    <property type="entry name" value="Thymidate_synth/dCMP_Mease"/>
</dbReference>
<keyword evidence="4 5" id="KW-0545">Nucleotide biosynthesis</keyword>
<dbReference type="InterPro" id="IPR023451">
    <property type="entry name" value="Thymidate_synth/dCMP_Mease_dom"/>
</dbReference>
<comment type="catalytic activity">
    <reaction evidence="5">
        <text>dUMP + (6R)-5,10-methylene-5,6,7,8-tetrahydrofolate = 7,8-dihydrofolate + dTMP</text>
        <dbReference type="Rhea" id="RHEA:12104"/>
        <dbReference type="ChEBI" id="CHEBI:15636"/>
        <dbReference type="ChEBI" id="CHEBI:57451"/>
        <dbReference type="ChEBI" id="CHEBI:63528"/>
        <dbReference type="ChEBI" id="CHEBI:246422"/>
        <dbReference type="EC" id="2.1.1.45"/>
    </reaction>
</comment>
<evidence type="ECO:0000256" key="1">
    <source>
        <dbReference type="ARBA" id="ARBA00011947"/>
    </source>
</evidence>
<keyword evidence="5" id="KW-0963">Cytoplasm</keyword>
<dbReference type="GO" id="GO:0032259">
    <property type="term" value="P:methylation"/>
    <property type="evidence" value="ECO:0007669"/>
    <property type="project" value="UniProtKB-KW"/>
</dbReference>
<dbReference type="NCBIfam" id="NF002499">
    <property type="entry name" value="PRK01827.1-5"/>
    <property type="match status" value="1"/>
</dbReference>
<comment type="pathway">
    <text evidence="5">Pyrimidine metabolism; dTTP biosynthesis.</text>
</comment>
<evidence type="ECO:0000256" key="4">
    <source>
        <dbReference type="ARBA" id="ARBA00022727"/>
    </source>
</evidence>
<keyword evidence="3 5" id="KW-0808">Transferase</keyword>
<dbReference type="Gene3D" id="3.30.572.10">
    <property type="entry name" value="Thymidylate synthase/dCMP hydroxymethylase domain"/>
    <property type="match status" value="1"/>
</dbReference>
<dbReference type="Proteomes" id="UP000256310">
    <property type="component" value="Unassembled WGS sequence"/>
</dbReference>
<evidence type="ECO:0000256" key="5">
    <source>
        <dbReference type="HAMAP-Rule" id="MF_00008"/>
    </source>
</evidence>
<dbReference type="UniPathway" id="UPA00575"/>
<feature type="binding site" description="in other chain" evidence="5">
    <location>
        <begin position="166"/>
        <end position="169"/>
    </location>
    <ligand>
        <name>dUMP</name>
        <dbReference type="ChEBI" id="CHEBI:246422"/>
        <note>ligand shared between dimeric partners</note>
    </ligand>
</feature>
<dbReference type="PANTHER" id="PTHR11548:SF1">
    <property type="entry name" value="THYMIDYLATE SYNTHASE 1"/>
    <property type="match status" value="1"/>
</dbReference>
<dbReference type="NCBIfam" id="TIGR03284">
    <property type="entry name" value="thym_sym"/>
    <property type="match status" value="2"/>
</dbReference>
<comment type="subunit">
    <text evidence="5">Homodimer.</text>
</comment>
<dbReference type="InterPro" id="IPR036926">
    <property type="entry name" value="Thymidate_synth/dCMP_Mease_sf"/>
</dbReference>
<dbReference type="EMBL" id="QRDP01000004">
    <property type="protein sequence ID" value="RED16232.1"/>
    <property type="molecule type" value="Genomic_DNA"/>
</dbReference>
<dbReference type="OrthoDB" id="9774633at2"/>
<dbReference type="GO" id="GO:0006231">
    <property type="term" value="P:dTMP biosynthetic process"/>
    <property type="evidence" value="ECO:0007669"/>
    <property type="project" value="UniProtKB-UniRule"/>
</dbReference>
<dbReference type="Pfam" id="PF00303">
    <property type="entry name" value="Thymidylat_synt"/>
    <property type="match status" value="1"/>
</dbReference>
<reference evidence="7 8" key="1">
    <citation type="submission" date="2018-07" db="EMBL/GenBank/DDBJ databases">
        <title>Genomic Encyclopedia of Type Strains, Phase IV (KMG-IV): sequencing the most valuable type-strain genomes for metagenomic binning, comparative biology and taxonomic classification.</title>
        <authorList>
            <person name="Goeker M."/>
        </authorList>
    </citation>
    <scope>NUCLEOTIDE SEQUENCE [LARGE SCALE GENOMIC DNA]</scope>
    <source>
        <strain evidence="7 8">DSM 26725</strain>
    </source>
</reference>
<feature type="binding site" evidence="5">
    <location>
        <position position="263"/>
    </location>
    <ligand>
        <name>(6R)-5,10-methylene-5,6,7,8-tetrahydrofolate</name>
        <dbReference type="ChEBI" id="CHEBI:15636"/>
    </ligand>
</feature>
<dbReference type="AlphaFoldDB" id="A0A3D9FF97"/>
<dbReference type="GO" id="GO:0004799">
    <property type="term" value="F:thymidylate synthase activity"/>
    <property type="evidence" value="ECO:0007669"/>
    <property type="project" value="UniProtKB-UniRule"/>
</dbReference>
<feature type="binding site" evidence="5">
    <location>
        <position position="169"/>
    </location>
    <ligand>
        <name>(6R)-5,10-methylene-5,6,7,8-tetrahydrofolate</name>
        <dbReference type="ChEBI" id="CHEBI:15636"/>
    </ligand>
</feature>
<dbReference type="HAMAP" id="MF_00008">
    <property type="entry name" value="Thymidy_synth_bact"/>
    <property type="match status" value="1"/>
</dbReference>
<comment type="caution">
    <text evidence="7">The sequence shown here is derived from an EMBL/GenBank/DDBJ whole genome shotgun (WGS) entry which is preliminary data.</text>
</comment>
<feature type="binding site" description="in other chain" evidence="5">
    <location>
        <position position="21"/>
    </location>
    <ligand>
        <name>dUMP</name>
        <dbReference type="ChEBI" id="CHEBI:246422"/>
        <note>ligand shared between dimeric partners</note>
    </ligand>
</feature>
<dbReference type="RefSeq" id="WP_116235660.1">
    <property type="nucleotide sequence ID" value="NZ_QRDP01000004.1"/>
</dbReference>
<sequence length="264" mass="29806">MQQYLDLMRRIRDDGVRQDDRTGVGTLSVFGHQMRFDLSQGFPLLTTKKLHIRSIIIELLWFLRGDTNVRWLQDRKVKIWDEWADGDGDLGPVYGKQWRDWIGPGGVHIDQITDLVEQIKSHPASRRQIVSAWNPADVPNMALPPCHCLFQTHVADGKLSLQLYQRSCDVFLGVPFNIASYALLTHMLAQQCGLDVGDFIWTGGDCHLYVNHLDQVSEQLTRTPGPLPTLNILRDPGSIDGYDYEDFEIAGYEAAAHIAAPVAV</sequence>
<evidence type="ECO:0000313" key="7">
    <source>
        <dbReference type="EMBL" id="RED16232.1"/>
    </source>
</evidence>
<accession>A0A3D9FF97</accession>
<evidence type="ECO:0000313" key="8">
    <source>
        <dbReference type="Proteomes" id="UP000256310"/>
    </source>
</evidence>
<feature type="binding site" evidence="5">
    <location>
        <position position="51"/>
    </location>
    <ligand>
        <name>(6R)-5,10-methylene-5,6,7,8-tetrahydrofolate</name>
        <dbReference type="ChEBI" id="CHEBI:15636"/>
    </ligand>
</feature>
<dbReference type="PANTHER" id="PTHR11548">
    <property type="entry name" value="THYMIDYLATE SYNTHASE 1"/>
    <property type="match status" value="1"/>
</dbReference>
<keyword evidence="2 5" id="KW-0489">Methyltransferase</keyword>
<name>A0A3D9FF97_9SPHN</name>
<proteinExistence type="inferred from homology"/>
<feature type="binding site" description="in other chain" evidence="5">
    <location>
        <position position="177"/>
    </location>
    <ligand>
        <name>dUMP</name>
        <dbReference type="ChEBI" id="CHEBI:246422"/>
        <note>ligand shared between dimeric partners</note>
    </ligand>
</feature>
<feature type="binding site" evidence="5">
    <location>
        <begin position="126"/>
        <end position="127"/>
    </location>
    <ligand>
        <name>dUMP</name>
        <dbReference type="ChEBI" id="CHEBI:246422"/>
        <note>ligand shared between dimeric partners</note>
    </ligand>
</feature>
<dbReference type="EC" id="2.1.1.45" evidence="1 5"/>
<keyword evidence="8" id="KW-1185">Reference proteome</keyword>
<evidence type="ECO:0000256" key="3">
    <source>
        <dbReference type="ARBA" id="ARBA00022679"/>
    </source>
</evidence>
<comment type="subcellular location">
    <subcellularLocation>
        <location evidence="5">Cytoplasm</location>
    </subcellularLocation>
</comment>
<protein>
    <recommendedName>
        <fullName evidence="1 5">Thymidylate synthase</fullName>
        <shortName evidence="5">TS</shortName>
        <shortName evidence="5">TSase</shortName>
        <ecNumber evidence="1 5">2.1.1.45</ecNumber>
    </recommendedName>
</protein>
<dbReference type="SUPFAM" id="SSF55831">
    <property type="entry name" value="Thymidylate synthase/dCMP hydroxymethylase"/>
    <property type="match status" value="1"/>
</dbReference>
<comment type="function">
    <text evidence="5">Catalyzes the reductive methylation of 2'-deoxyuridine-5'-monophosphate (dUMP) to 2'-deoxythymidine-5'-monophosphate (dTMP) while utilizing 5,10-methylenetetrahydrofolate (mTHF) as the methyl donor and reductant in the reaction, yielding dihydrofolate (DHF) as a by-product. This enzymatic reaction provides an intracellular de novo source of dTMP, an essential precursor for DNA biosynthesis.</text>
</comment>
<feature type="domain" description="Thymidylate synthase/dCMP hydroxymethylase" evidence="6">
    <location>
        <begin position="2"/>
        <end position="264"/>
    </location>
</feature>
<gene>
    <name evidence="5" type="primary">thyA</name>
    <name evidence="7" type="ORF">DFR46_1251</name>
</gene>
<dbReference type="PRINTS" id="PR00108">
    <property type="entry name" value="THYMDSNTHASE"/>
</dbReference>
<feature type="binding site" description="in other chain" evidence="5">
    <location>
        <begin position="207"/>
        <end position="209"/>
    </location>
    <ligand>
        <name>dUMP</name>
        <dbReference type="ChEBI" id="CHEBI:246422"/>
        <note>ligand shared between dimeric partners</note>
    </ligand>
</feature>
<comment type="similarity">
    <text evidence="5">Belongs to the thymidylate synthase family. Bacterial-type ThyA subfamily.</text>
</comment>
<dbReference type="FunFam" id="3.30.572.10:FF:000013">
    <property type="entry name" value="Thymidylate synthase"/>
    <property type="match status" value="1"/>
</dbReference>